<dbReference type="InterPro" id="IPR008507">
    <property type="entry name" value="DUF789"/>
</dbReference>
<dbReference type="Pfam" id="PF05623">
    <property type="entry name" value="DUF789"/>
    <property type="match status" value="1"/>
</dbReference>
<name>A0AAV6N0I0_9ROSI</name>
<feature type="non-terminal residue" evidence="1">
    <location>
        <position position="1"/>
    </location>
</feature>
<dbReference type="PANTHER" id="PTHR31343">
    <property type="entry name" value="T15D22.8"/>
    <property type="match status" value="1"/>
</dbReference>
<dbReference type="Proteomes" id="UP000685013">
    <property type="component" value="Chromosome 11"/>
</dbReference>
<sequence length="285" mass="32852">MASCLDSFLHYTTPVAQSQFLLKPEIKKLNRFWHALEREKIEYFTLSNLWNCYAEWSAYGAKVPITLSDGESLNQYYVPYLSGIQIFTSFRLKTESGNGETGDSCSDCHCEAGSTSSDDEARLGYLYFEFIEKSTPYVRLPLLDKINELARRFPGLMTLRSVDLSPASWMSVSWYPIYHIPMGRNIKDLNTCFLTYHILSSSFQDKKMEECSRMTRQRTREPGEGIPLAPFGVVTYKMQGSLWMAGNDGRDQERLMSLSSMAESWLKQSKVQHHDFNFFTSMRRG</sequence>
<evidence type="ECO:0000313" key="2">
    <source>
        <dbReference type="Proteomes" id="UP000685013"/>
    </source>
</evidence>
<keyword evidence="2" id="KW-1185">Reference proteome</keyword>
<dbReference type="EMBL" id="JAGKQH010000011">
    <property type="protein sequence ID" value="KAG6589211.1"/>
    <property type="molecule type" value="Genomic_DNA"/>
</dbReference>
<evidence type="ECO:0000313" key="1">
    <source>
        <dbReference type="EMBL" id="KAG6589211.1"/>
    </source>
</evidence>
<comment type="caution">
    <text evidence="1">The sequence shown here is derived from an EMBL/GenBank/DDBJ whole genome shotgun (WGS) entry which is preliminary data.</text>
</comment>
<proteinExistence type="predicted"/>
<reference evidence="1 2" key="1">
    <citation type="journal article" date="2021" name="Hortic Res">
        <title>The domestication of Cucurbita argyrosperma as revealed by the genome of its wild relative.</title>
        <authorList>
            <person name="Barrera-Redondo J."/>
            <person name="Sanchez-de la Vega G."/>
            <person name="Aguirre-Liguori J.A."/>
            <person name="Castellanos-Morales G."/>
            <person name="Gutierrez-Guerrero Y.T."/>
            <person name="Aguirre-Dugua X."/>
            <person name="Aguirre-Planter E."/>
            <person name="Tenaillon M.I."/>
            <person name="Lira-Saade R."/>
            <person name="Eguiarte L.E."/>
        </authorList>
    </citation>
    <scope>NUCLEOTIDE SEQUENCE [LARGE SCALE GENOMIC DNA]</scope>
    <source>
        <strain evidence="1">JBR-2021</strain>
    </source>
</reference>
<dbReference type="AlphaFoldDB" id="A0AAV6N0I0"/>
<dbReference type="PANTHER" id="PTHR31343:SF3">
    <property type="entry name" value="DUF789 DOMAIN-CONTAINING PROTEIN"/>
    <property type="match status" value="1"/>
</dbReference>
<accession>A0AAV6N0I0</accession>
<gene>
    <name evidence="1" type="ORF">SDJN03_17776</name>
</gene>
<protein>
    <submittedName>
        <fullName evidence="1">Uncharacterized protein</fullName>
    </submittedName>
</protein>
<organism evidence="1 2">
    <name type="scientific">Cucurbita argyrosperma subsp. sororia</name>
    <dbReference type="NCBI Taxonomy" id="37648"/>
    <lineage>
        <taxon>Eukaryota</taxon>
        <taxon>Viridiplantae</taxon>
        <taxon>Streptophyta</taxon>
        <taxon>Embryophyta</taxon>
        <taxon>Tracheophyta</taxon>
        <taxon>Spermatophyta</taxon>
        <taxon>Magnoliopsida</taxon>
        <taxon>eudicotyledons</taxon>
        <taxon>Gunneridae</taxon>
        <taxon>Pentapetalae</taxon>
        <taxon>rosids</taxon>
        <taxon>fabids</taxon>
        <taxon>Cucurbitales</taxon>
        <taxon>Cucurbitaceae</taxon>
        <taxon>Cucurbiteae</taxon>
        <taxon>Cucurbita</taxon>
    </lineage>
</organism>